<proteinExistence type="predicted"/>
<dbReference type="InterPro" id="IPR056884">
    <property type="entry name" value="NPHP3-like_N"/>
</dbReference>
<dbReference type="PANTHER" id="PTHR10039">
    <property type="entry name" value="AMELOGENIN"/>
    <property type="match status" value="1"/>
</dbReference>
<dbReference type="OrthoDB" id="448455at2759"/>
<reference evidence="8" key="2">
    <citation type="submission" date="2010-05" db="EMBL/GenBank/DDBJ databases">
        <title>The genome sequence of Magnaporthe poae strain ATCC 64411.</title>
        <authorList>
            <person name="Ma L.-J."/>
            <person name="Dead R."/>
            <person name="Young S."/>
            <person name="Zeng Q."/>
            <person name="Koehrsen M."/>
            <person name="Alvarado L."/>
            <person name="Berlin A."/>
            <person name="Chapman S.B."/>
            <person name="Chen Z."/>
            <person name="Freedman E."/>
            <person name="Gellesch M."/>
            <person name="Goldberg J."/>
            <person name="Griggs A."/>
            <person name="Gujja S."/>
            <person name="Heilman E.R."/>
            <person name="Heiman D."/>
            <person name="Hepburn T."/>
            <person name="Howarth C."/>
            <person name="Jen D."/>
            <person name="Larson L."/>
            <person name="Mehta T."/>
            <person name="Neiman D."/>
            <person name="Pearson M."/>
            <person name="Roberts A."/>
            <person name="Saif S."/>
            <person name="Shea T."/>
            <person name="Shenoy N."/>
            <person name="Sisk P."/>
            <person name="Stolte C."/>
            <person name="Sykes S."/>
            <person name="Walk T."/>
            <person name="White J."/>
            <person name="Yandava C."/>
            <person name="Haas B."/>
            <person name="Nusbaum C."/>
            <person name="Birren B."/>
        </authorList>
    </citation>
    <scope>NUCLEOTIDE SEQUENCE [LARGE SCALE GENOMIC DNA]</scope>
    <source>
        <strain evidence="8">ATCC 64411 / 73-15</strain>
    </source>
</reference>
<dbReference type="eggNOG" id="ENOG502SM5F">
    <property type="taxonomic scope" value="Eukaryota"/>
</dbReference>
<dbReference type="OMA" id="TWVMKAS"/>
<dbReference type="Pfam" id="PF17109">
    <property type="entry name" value="Goodbye"/>
    <property type="match status" value="1"/>
</dbReference>
<name>A0A0C4DUA7_MAGP6</name>
<dbReference type="Proteomes" id="UP000011715">
    <property type="component" value="Unassembled WGS sequence"/>
</dbReference>
<evidence type="ECO:0000313" key="7">
    <source>
        <dbReference type="EnsemblFungi" id="MAPG_03544T0"/>
    </source>
</evidence>
<feature type="coiled-coil region" evidence="2">
    <location>
        <begin position="193"/>
        <end position="220"/>
    </location>
</feature>
<feature type="domain" description="Fungal STAND N-terminal Goodbye" evidence="4">
    <location>
        <begin position="22"/>
        <end position="142"/>
    </location>
</feature>
<dbReference type="InterPro" id="IPR027417">
    <property type="entry name" value="P-loop_NTPase"/>
</dbReference>
<evidence type="ECO:0000256" key="2">
    <source>
        <dbReference type="SAM" id="Coils"/>
    </source>
</evidence>
<evidence type="ECO:0000256" key="1">
    <source>
        <dbReference type="ARBA" id="ARBA00022737"/>
    </source>
</evidence>
<gene>
    <name evidence="6" type="ORF">MAPG_03544</name>
</gene>
<sequence>MAARMESPSGDAGQQTDVAALWDQALTSYSDRTGVDIRMAVQPQKSISSIMMEQQRLLQAFSGFRHNKGKVDKLRTVIARNADVVQSVATLVADAASAAFSPSAIILTAFTNVLNASKHVSDDYNAILGFFDLMNSFLERLSLLEGKLPRLPAFRKFVVQVFSSMLCVSGIARSYCLKGRFVKWAKALVDGTDEELQAALDNLKENLRRLESAMLMHTLRTAMETHDEVKAAKDGVSTLTGHVRELQSSMDKNTALTEQTLMFGERAMNAALETGIGVKDLLVNSHESAIVGQTLLRQQAKIHLSLEKMQGGRKLWTLRPSAATKTANLEQLRAYLLNQGEGAMRARLDEFELINPRMFQWVENEPLFEDIVEERSRWLWLSGKPGMGKSTISFKLFQLLRERLLEEQNAYVAAYFFDETLKRHTSDRSEAWELSKMLQWVGIKVAEQDSHYRDELLTALRRGGRPSDYNYYWIHIIRERFPKGSSRRLVVILDGFDLLSRDERVHLVNLLQSAKSNEMRVQFILTGDPKVETELGGLCDSGITLTKEKLARDFRKLADFRSKELPRLRGLRVRFRKLMVKKVAHMADSFFYVEHSMRRLNSLRREALISNELERLPESITQLYETLANECKRNRTPGEIEVLRGLFAWLAYANSEVTIAEASKIITIVAQENLISIEEELDGRLSRLLRISRSQDGDTQAQDSDVSDSDNSDSKADEQHRVAEDHGADSILGFQERSLRAFFRQAAENDQGLKCSPSDAHAIILRICIAALRTSNDQKLYSDSLTTYAAANWGRHFVAIDTEGIGDAQAAEVLESIHSLLNNKNNALRVVELGITTPKCTVLDAADLASAGESSGVLNCLQGWARRALKLPPGILSYGLADWYRPLAAEPARVFITLARSHINNWFSAQWIIQAYASFRVAQSTLRAGSRLPELRQNPGLREYFEKHRESDEPTTIESFDVVANAFWDIVKTAASHRGIARAMKHVHMFEPAIARLDLSLSLVEEGADKEIERYDALSSKGDAFIRLAQTLGDSDPGRSKELMAQAAGTLAEAIGILDLQTWLGPGVARDGDGAFAWGWIVRGMHAVACAGIGDFAASLASIKRSAAEGTFGVLPGFLSRIIKAMVDGNELSLMLDLLRSVGDRDRLSLFETLSVHSPMLRAAHERGESGAILELLDSASQYAAREKLYRSRARLLEITAQFAWSVMGREEEAKKRLRTLLDEDQIPSYYMNEAADLLAQLLYEQFRQSPLPNTKNSALEELRRIRRKLENEVSDFDPARSYTVVPLALMLRRLGPALDYAAVLQAAFNACIEGLKDDTGANDFQSLFLLKRVLMCVDGLERDAQIAYSAQQYILDDDIFRREKAGSKSSSGSGEEGAESAGGQRPEEVAEPGGSSPPRGEQKDKEGDKEAGQEPKPEQNGEDRKIESETSTATSSESGGTTTPATLKDEIREGLLPTSVQPNDICDMCFKPVWVWEEGASYSCLQCTRIDICATCMADRLASERGEKDLFWRVVCPQGHRYIKGPVEGWRGIRNGVMRIGDEELPVKQWVADVEKRWALYWDRYWSETMGA</sequence>
<dbReference type="InterPro" id="IPR031350">
    <property type="entry name" value="Goodbye_dom"/>
</dbReference>
<keyword evidence="2" id="KW-0175">Coiled coil</keyword>
<feature type="domain" description="Nephrocystin 3-like N-terminal" evidence="5">
    <location>
        <begin position="359"/>
        <end position="526"/>
    </location>
</feature>
<keyword evidence="8" id="KW-1185">Reference proteome</keyword>
<accession>A0A0C4DUA7</accession>
<dbReference type="Pfam" id="PF24883">
    <property type="entry name" value="NPHP3_N"/>
    <property type="match status" value="1"/>
</dbReference>
<keyword evidence="1" id="KW-0677">Repeat</keyword>
<dbReference type="SUPFAM" id="SSF52540">
    <property type="entry name" value="P-loop containing nucleoside triphosphate hydrolases"/>
    <property type="match status" value="1"/>
</dbReference>
<dbReference type="EnsemblFungi" id="MAPG_03544T0">
    <property type="protein sequence ID" value="MAPG_03544T0"/>
    <property type="gene ID" value="MAPG_03544"/>
</dbReference>
<dbReference type="VEuPathDB" id="FungiDB:MAPG_03544"/>
<evidence type="ECO:0000259" key="5">
    <source>
        <dbReference type="Pfam" id="PF24883"/>
    </source>
</evidence>
<dbReference type="PANTHER" id="PTHR10039:SF17">
    <property type="entry name" value="FUNGAL STAND N-TERMINAL GOODBYE DOMAIN-CONTAINING PROTEIN-RELATED"/>
    <property type="match status" value="1"/>
</dbReference>
<feature type="compositionally biased region" description="Basic and acidic residues" evidence="3">
    <location>
        <begin position="712"/>
        <end position="722"/>
    </location>
</feature>
<feature type="region of interest" description="Disordered" evidence="3">
    <location>
        <begin position="696"/>
        <end position="722"/>
    </location>
</feature>
<feature type="region of interest" description="Disordered" evidence="3">
    <location>
        <begin position="1365"/>
        <end position="1449"/>
    </location>
</feature>
<evidence type="ECO:0000313" key="6">
    <source>
        <dbReference type="EMBL" id="KLU84503.1"/>
    </source>
</evidence>
<reference evidence="6" key="1">
    <citation type="submission" date="2010-05" db="EMBL/GenBank/DDBJ databases">
        <title>The Genome Sequence of Magnaporthe poae strain ATCC 64411.</title>
        <authorList>
            <consortium name="The Broad Institute Genome Sequencing Platform"/>
            <consortium name="Broad Institute Genome Sequencing Center for Infectious Disease"/>
            <person name="Ma L.-J."/>
            <person name="Dead R."/>
            <person name="Young S."/>
            <person name="Zeng Q."/>
            <person name="Koehrsen M."/>
            <person name="Alvarado L."/>
            <person name="Berlin A."/>
            <person name="Chapman S.B."/>
            <person name="Chen Z."/>
            <person name="Freedman E."/>
            <person name="Gellesch M."/>
            <person name="Goldberg J."/>
            <person name="Griggs A."/>
            <person name="Gujja S."/>
            <person name="Heilman E.R."/>
            <person name="Heiman D."/>
            <person name="Hepburn T."/>
            <person name="Howarth C."/>
            <person name="Jen D."/>
            <person name="Larson L."/>
            <person name="Mehta T."/>
            <person name="Neiman D."/>
            <person name="Pearson M."/>
            <person name="Roberts A."/>
            <person name="Saif S."/>
            <person name="Shea T."/>
            <person name="Shenoy N."/>
            <person name="Sisk P."/>
            <person name="Stolte C."/>
            <person name="Sykes S."/>
            <person name="Walk T."/>
            <person name="White J."/>
            <person name="Yandava C."/>
            <person name="Haas B."/>
            <person name="Nusbaum C."/>
            <person name="Birren B."/>
        </authorList>
    </citation>
    <scope>NUCLEOTIDE SEQUENCE</scope>
    <source>
        <strain evidence="6">ATCC 64411</strain>
    </source>
</reference>
<reference evidence="6" key="3">
    <citation type="submission" date="2011-03" db="EMBL/GenBank/DDBJ databases">
        <title>Annotation of Magnaporthe poae ATCC 64411.</title>
        <authorList>
            <person name="Ma L.-J."/>
            <person name="Dead R."/>
            <person name="Young S.K."/>
            <person name="Zeng Q."/>
            <person name="Gargeya S."/>
            <person name="Fitzgerald M."/>
            <person name="Haas B."/>
            <person name="Abouelleil A."/>
            <person name="Alvarado L."/>
            <person name="Arachchi H.M."/>
            <person name="Berlin A."/>
            <person name="Brown A."/>
            <person name="Chapman S.B."/>
            <person name="Chen Z."/>
            <person name="Dunbar C."/>
            <person name="Freedman E."/>
            <person name="Gearin G."/>
            <person name="Gellesch M."/>
            <person name="Goldberg J."/>
            <person name="Griggs A."/>
            <person name="Gujja S."/>
            <person name="Heiman D."/>
            <person name="Howarth C."/>
            <person name="Larson L."/>
            <person name="Lui A."/>
            <person name="MacDonald P.J.P."/>
            <person name="Mehta T."/>
            <person name="Montmayeur A."/>
            <person name="Murphy C."/>
            <person name="Neiman D."/>
            <person name="Pearson M."/>
            <person name="Priest M."/>
            <person name="Roberts A."/>
            <person name="Saif S."/>
            <person name="Shea T."/>
            <person name="Shenoy N."/>
            <person name="Sisk P."/>
            <person name="Stolte C."/>
            <person name="Sykes S."/>
            <person name="Yandava C."/>
            <person name="Wortman J."/>
            <person name="Nusbaum C."/>
            <person name="Birren B."/>
        </authorList>
    </citation>
    <scope>NUCLEOTIDE SEQUENCE</scope>
    <source>
        <strain evidence="6">ATCC 64411</strain>
    </source>
</reference>
<evidence type="ECO:0000256" key="3">
    <source>
        <dbReference type="SAM" id="MobiDB-lite"/>
    </source>
</evidence>
<dbReference type="EMBL" id="ADBL01000849">
    <property type="status" value="NOT_ANNOTATED_CDS"/>
    <property type="molecule type" value="Genomic_DNA"/>
</dbReference>
<dbReference type="Gene3D" id="3.40.50.300">
    <property type="entry name" value="P-loop containing nucleotide triphosphate hydrolases"/>
    <property type="match status" value="1"/>
</dbReference>
<protein>
    <submittedName>
        <fullName evidence="6 7">Uncharacterized protein</fullName>
    </submittedName>
</protein>
<feature type="compositionally biased region" description="Low complexity" evidence="3">
    <location>
        <begin position="1368"/>
        <end position="1384"/>
    </location>
</feature>
<feature type="compositionally biased region" description="Basic and acidic residues" evidence="3">
    <location>
        <begin position="1401"/>
        <end position="1429"/>
    </location>
</feature>
<reference evidence="7" key="4">
    <citation type="journal article" date="2015" name="G3 (Bethesda)">
        <title>Genome sequences of three phytopathogenic species of the Magnaporthaceae family of fungi.</title>
        <authorList>
            <person name="Okagaki L.H."/>
            <person name="Nunes C.C."/>
            <person name="Sailsbery J."/>
            <person name="Clay B."/>
            <person name="Brown D."/>
            <person name="John T."/>
            <person name="Oh Y."/>
            <person name="Young N."/>
            <person name="Fitzgerald M."/>
            <person name="Haas B.J."/>
            <person name="Zeng Q."/>
            <person name="Young S."/>
            <person name="Adiconis X."/>
            <person name="Fan L."/>
            <person name="Levin J.Z."/>
            <person name="Mitchell T.K."/>
            <person name="Okubara P.A."/>
            <person name="Farman M.L."/>
            <person name="Kohn L.M."/>
            <person name="Birren B."/>
            <person name="Ma L.-J."/>
            <person name="Dean R.A."/>
        </authorList>
    </citation>
    <scope>NUCLEOTIDE SEQUENCE</scope>
    <source>
        <strain evidence="7">ATCC 64411 / 73-15</strain>
    </source>
</reference>
<dbReference type="EMBL" id="GL876967">
    <property type="protein sequence ID" value="KLU84503.1"/>
    <property type="molecule type" value="Genomic_DNA"/>
</dbReference>
<evidence type="ECO:0000259" key="4">
    <source>
        <dbReference type="Pfam" id="PF17109"/>
    </source>
</evidence>
<reference evidence="7" key="5">
    <citation type="submission" date="2015-06" db="UniProtKB">
        <authorList>
            <consortium name="EnsemblFungi"/>
        </authorList>
    </citation>
    <scope>IDENTIFICATION</scope>
    <source>
        <strain evidence="7">ATCC 64411</strain>
    </source>
</reference>
<feature type="compositionally biased region" description="Low complexity" evidence="3">
    <location>
        <begin position="1430"/>
        <end position="1447"/>
    </location>
</feature>
<dbReference type="STRING" id="644358.A0A0C4DUA7"/>
<evidence type="ECO:0000313" key="8">
    <source>
        <dbReference type="Proteomes" id="UP000011715"/>
    </source>
</evidence>
<organism evidence="7 8">
    <name type="scientific">Magnaporthiopsis poae (strain ATCC 64411 / 73-15)</name>
    <name type="common">Kentucky bluegrass fungus</name>
    <name type="synonym">Magnaporthe poae</name>
    <dbReference type="NCBI Taxonomy" id="644358"/>
    <lineage>
        <taxon>Eukaryota</taxon>
        <taxon>Fungi</taxon>
        <taxon>Dikarya</taxon>
        <taxon>Ascomycota</taxon>
        <taxon>Pezizomycotina</taxon>
        <taxon>Sordariomycetes</taxon>
        <taxon>Sordariomycetidae</taxon>
        <taxon>Magnaporthales</taxon>
        <taxon>Magnaporthaceae</taxon>
        <taxon>Magnaporthiopsis</taxon>
    </lineage>
</organism>